<feature type="transmembrane region" description="Helical" evidence="1">
    <location>
        <begin position="127"/>
        <end position="143"/>
    </location>
</feature>
<reference evidence="2 3" key="1">
    <citation type="submission" date="2017-04" db="EMBL/GenBank/DDBJ databases">
        <title>In vitro and in silico characterization of Lactobacillus paraplantarum D2-1, a starter culture for soymilk fermentation.</title>
        <authorList>
            <person name="Endo A."/>
            <person name="Sasaki F."/>
            <person name="Maeno S."/>
            <person name="Kanesaki Y."/>
            <person name="Kubota E."/>
            <person name="Torres G.A."/>
            <person name="Tomita S."/>
            <person name="Nakagawa J."/>
        </authorList>
    </citation>
    <scope>NUCLEOTIDE SEQUENCE [LARGE SCALE GENOMIC DNA]</scope>
    <source>
        <strain evidence="2 3">D2-1</strain>
    </source>
</reference>
<accession>A0ABQ0NF09</accession>
<feature type="transmembrane region" description="Helical" evidence="1">
    <location>
        <begin position="56"/>
        <end position="75"/>
    </location>
</feature>
<keyword evidence="3" id="KW-1185">Reference proteome</keyword>
<keyword evidence="1" id="KW-1133">Transmembrane helix</keyword>
<organism evidence="2 3">
    <name type="scientific">Lactiplantibacillus paraplantarum</name>
    <dbReference type="NCBI Taxonomy" id="60520"/>
    <lineage>
        <taxon>Bacteria</taxon>
        <taxon>Bacillati</taxon>
        <taxon>Bacillota</taxon>
        <taxon>Bacilli</taxon>
        <taxon>Lactobacillales</taxon>
        <taxon>Lactobacillaceae</taxon>
        <taxon>Lactiplantibacillus</taxon>
    </lineage>
</organism>
<evidence type="ECO:0000313" key="2">
    <source>
        <dbReference type="EMBL" id="GBF03660.1"/>
    </source>
</evidence>
<feature type="transmembrane region" description="Helical" evidence="1">
    <location>
        <begin position="96"/>
        <end position="121"/>
    </location>
</feature>
<evidence type="ECO:0000313" key="3">
    <source>
        <dbReference type="Proteomes" id="UP000236162"/>
    </source>
</evidence>
<comment type="caution">
    <text evidence="2">The sequence shown here is derived from an EMBL/GenBank/DDBJ whole genome shotgun (WGS) entry which is preliminary data.</text>
</comment>
<gene>
    <name evidence="2" type="ORF">LPPLD21_03231</name>
</gene>
<evidence type="ECO:0000256" key="1">
    <source>
        <dbReference type="SAM" id="Phobius"/>
    </source>
</evidence>
<protein>
    <recommendedName>
        <fullName evidence="4">Integral membrane protein</fullName>
    </recommendedName>
</protein>
<dbReference type="EMBL" id="BDOR01000042">
    <property type="protein sequence ID" value="GBF03660.1"/>
    <property type="molecule type" value="Genomic_DNA"/>
</dbReference>
<proteinExistence type="predicted"/>
<evidence type="ECO:0008006" key="4">
    <source>
        <dbReference type="Google" id="ProtNLM"/>
    </source>
</evidence>
<keyword evidence="1" id="KW-0812">Transmembrane</keyword>
<feature type="transmembrane region" description="Helical" evidence="1">
    <location>
        <begin position="27"/>
        <end position="50"/>
    </location>
</feature>
<feature type="transmembrane region" description="Helical" evidence="1">
    <location>
        <begin position="150"/>
        <end position="168"/>
    </location>
</feature>
<keyword evidence="1" id="KW-0472">Membrane</keyword>
<feature type="transmembrane region" description="Helical" evidence="1">
    <location>
        <begin position="188"/>
        <end position="206"/>
    </location>
</feature>
<name>A0ABQ0NF09_9LACO</name>
<sequence length="212" mass="24543">MVNSTKRFYYFILKQIRYIFSLIKWRLLAGILIECFLFTFKGGITLFYGIPVGRTLRTIPIFWIFQLILPALVIGDSVSYFIKKSYPRFFRAKRDLILLLIFIFVGLSVSVIYIPLTISVLSVKFKLYVYLNLLAVAYAYALLSILFEPVYVLIGLLTLLMVTSLFGVPTFISQTMLARFISFSLGDLLKTITFSLACLFLTYYQLNRIDFL</sequence>
<dbReference type="Proteomes" id="UP000236162">
    <property type="component" value="Unassembled WGS sequence"/>
</dbReference>